<dbReference type="PROSITE" id="PS51683">
    <property type="entry name" value="SAM_OMT_II"/>
    <property type="match status" value="1"/>
</dbReference>
<comment type="caution">
    <text evidence="7">The sequence shown here is derived from an EMBL/GenBank/DDBJ whole genome shotgun (WGS) entry which is preliminary data.</text>
</comment>
<keyword evidence="2 7" id="KW-0808">Transferase</keyword>
<dbReference type="InterPro" id="IPR036388">
    <property type="entry name" value="WH-like_DNA-bd_sf"/>
</dbReference>
<evidence type="ECO:0000256" key="2">
    <source>
        <dbReference type="ARBA" id="ARBA00022679"/>
    </source>
</evidence>
<dbReference type="InterPro" id="IPR012967">
    <property type="entry name" value="COMT_dimerisation"/>
</dbReference>
<evidence type="ECO:0000259" key="5">
    <source>
        <dbReference type="Pfam" id="PF00891"/>
    </source>
</evidence>
<gene>
    <name evidence="7" type="ORF">TCAP_00573</name>
</gene>
<dbReference type="InterPro" id="IPR001077">
    <property type="entry name" value="COMT_C"/>
</dbReference>
<dbReference type="AlphaFoldDB" id="A0A2K3QPP6"/>
<dbReference type="Pfam" id="PF00891">
    <property type="entry name" value="Methyltransf_2"/>
    <property type="match status" value="1"/>
</dbReference>
<dbReference type="Proteomes" id="UP000236621">
    <property type="component" value="Unassembled WGS sequence"/>
</dbReference>
<dbReference type="Gene3D" id="1.10.10.10">
    <property type="entry name" value="Winged helix-like DNA-binding domain superfamily/Winged helix DNA-binding domain"/>
    <property type="match status" value="1"/>
</dbReference>
<dbReference type="OrthoDB" id="1535081at2759"/>
<evidence type="ECO:0000313" key="8">
    <source>
        <dbReference type="Proteomes" id="UP000236621"/>
    </source>
</evidence>
<evidence type="ECO:0000256" key="3">
    <source>
        <dbReference type="ARBA" id="ARBA00022691"/>
    </source>
</evidence>
<protein>
    <submittedName>
        <fullName evidence="7">Demethylsterigmatocystin 6-O-methyltransferase</fullName>
    </submittedName>
</protein>
<evidence type="ECO:0000256" key="1">
    <source>
        <dbReference type="ARBA" id="ARBA00022603"/>
    </source>
</evidence>
<dbReference type="InterPro" id="IPR029063">
    <property type="entry name" value="SAM-dependent_MTases_sf"/>
</dbReference>
<dbReference type="Gene3D" id="3.40.50.150">
    <property type="entry name" value="Vaccinia Virus protein VP39"/>
    <property type="match status" value="2"/>
</dbReference>
<dbReference type="PANTHER" id="PTHR43712:SF16">
    <property type="entry name" value="O-METHYLTRANSFERASE ELCB"/>
    <property type="match status" value="1"/>
</dbReference>
<keyword evidence="3" id="KW-0949">S-adenosyl-L-methionine</keyword>
<dbReference type="SUPFAM" id="SSF53335">
    <property type="entry name" value="S-adenosyl-L-methionine-dependent methyltransferases"/>
    <property type="match status" value="1"/>
</dbReference>
<name>A0A2K3QPP6_9HYPO</name>
<dbReference type="GO" id="GO:0008171">
    <property type="term" value="F:O-methyltransferase activity"/>
    <property type="evidence" value="ECO:0007669"/>
    <property type="project" value="InterPro"/>
</dbReference>
<reference evidence="7 8" key="1">
    <citation type="submission" date="2017-08" db="EMBL/GenBank/DDBJ databases">
        <title>Harnessing the power of phylogenomics to disentangle the directionality and signatures of interkingdom host jumping in the parasitic fungal genus Tolypocladium.</title>
        <authorList>
            <person name="Quandt C.A."/>
            <person name="Patterson W."/>
            <person name="Spatafora J.W."/>
        </authorList>
    </citation>
    <scope>NUCLEOTIDE SEQUENCE [LARGE SCALE GENOMIC DNA]</scope>
    <source>
        <strain evidence="7 8">CBS 113982</strain>
    </source>
</reference>
<dbReference type="InterPro" id="IPR036390">
    <property type="entry name" value="WH_DNA-bd_sf"/>
</dbReference>
<dbReference type="PIRSF" id="PIRSF005739">
    <property type="entry name" value="O-mtase"/>
    <property type="match status" value="1"/>
</dbReference>
<organism evidence="7 8">
    <name type="scientific">Tolypocladium capitatum</name>
    <dbReference type="NCBI Taxonomy" id="45235"/>
    <lineage>
        <taxon>Eukaryota</taxon>
        <taxon>Fungi</taxon>
        <taxon>Dikarya</taxon>
        <taxon>Ascomycota</taxon>
        <taxon>Pezizomycotina</taxon>
        <taxon>Sordariomycetes</taxon>
        <taxon>Hypocreomycetidae</taxon>
        <taxon>Hypocreales</taxon>
        <taxon>Ophiocordycipitaceae</taxon>
        <taxon>Tolypocladium</taxon>
    </lineage>
</organism>
<dbReference type="Pfam" id="PF08100">
    <property type="entry name" value="Dimerisation"/>
    <property type="match status" value="1"/>
</dbReference>
<evidence type="ECO:0000259" key="6">
    <source>
        <dbReference type="Pfam" id="PF08100"/>
    </source>
</evidence>
<keyword evidence="1 7" id="KW-0489">Methyltransferase</keyword>
<dbReference type="SUPFAM" id="SSF46785">
    <property type="entry name" value="Winged helix' DNA-binding domain"/>
    <property type="match status" value="1"/>
</dbReference>
<dbReference type="STRING" id="45235.A0A2K3QPP6"/>
<keyword evidence="8" id="KW-1185">Reference proteome</keyword>
<dbReference type="InterPro" id="IPR016461">
    <property type="entry name" value="COMT-like"/>
</dbReference>
<dbReference type="EMBL" id="NRSZ01000101">
    <property type="protein sequence ID" value="PNY29510.1"/>
    <property type="molecule type" value="Genomic_DNA"/>
</dbReference>
<feature type="domain" description="O-methyltransferase dimerisation" evidence="6">
    <location>
        <begin position="85"/>
        <end position="144"/>
    </location>
</feature>
<sequence length="387" mass="41559">MAASNLGPDSKSMASRMDSLAQQLSATAERVRDSPASLDGSEKERSKLVEYAEALLKVLKPADPVMDAAVTLVQLTAIRLFIGWKAFEAIPSNGSISQSDLAAKVGAEVPLITRLAAVLVSTGVLTQVGDDQLAHTRVSATYVSGNPMAAIVQMIFDDHLRTLHAMPAYFTEHGLKEPTGRYKTVYAFAAGDPDLTIWEHMNRFPERKANFMASMAAMTGRIPTTGSYDFSWILDEMSDAGDRALVVDVGGGSGHALQAIAKATPGLPMNRCVVEDLEAVVEEVKATATGDVKEAQFVAMDFHSKQPVKELIRKAMAEDSRLLIVEQVLGHPPSPFAFANDIYMATIGGKERTLEGFRAITSRAGLKITKVHPTPGSEVAVIECKTA</sequence>
<accession>A0A2K3QPP6</accession>
<dbReference type="PANTHER" id="PTHR43712">
    <property type="entry name" value="PUTATIVE (AFU_ORTHOLOGUE AFUA_4G14580)-RELATED"/>
    <property type="match status" value="1"/>
</dbReference>
<dbReference type="GO" id="GO:0032259">
    <property type="term" value="P:methylation"/>
    <property type="evidence" value="ECO:0007669"/>
    <property type="project" value="UniProtKB-KW"/>
</dbReference>
<feature type="domain" description="O-methyltransferase C-terminal" evidence="5">
    <location>
        <begin position="184"/>
        <end position="366"/>
    </location>
</feature>
<evidence type="ECO:0000256" key="4">
    <source>
        <dbReference type="SAM" id="MobiDB-lite"/>
    </source>
</evidence>
<evidence type="ECO:0000313" key="7">
    <source>
        <dbReference type="EMBL" id="PNY29510.1"/>
    </source>
</evidence>
<proteinExistence type="predicted"/>
<feature type="region of interest" description="Disordered" evidence="4">
    <location>
        <begin position="1"/>
        <end position="43"/>
    </location>
</feature>